<reference evidence="1" key="1">
    <citation type="submission" date="2022-06" db="EMBL/GenBank/DDBJ databases">
        <title>Genome sequence of Phormidium yuhuli AB48 isolated from an industrial photobioreactor environment.</title>
        <authorList>
            <person name="Qiu Y."/>
            <person name="Noonan A.J.C."/>
            <person name="Dofher K."/>
            <person name="Koch M."/>
            <person name="Kieft B."/>
            <person name="Lin X."/>
            <person name="Ziels R.M."/>
            <person name="Hallam S.J."/>
        </authorList>
    </citation>
    <scope>NUCLEOTIDE SEQUENCE</scope>
    <source>
        <strain evidence="1">AB48</strain>
    </source>
</reference>
<dbReference type="EMBL" id="CP098611">
    <property type="protein sequence ID" value="USR90688.1"/>
    <property type="molecule type" value="Genomic_DNA"/>
</dbReference>
<gene>
    <name evidence="1" type="ORF">NEA10_17990</name>
</gene>
<evidence type="ECO:0000313" key="1">
    <source>
        <dbReference type="EMBL" id="USR90688.1"/>
    </source>
</evidence>
<sequence length="68" mass="7882">MSSISPSATYSLEHVVERICALRQITPVDRHLLTHVLTNRSYFGRHEQNLVDRVYHGIHDGNIWIVDN</sequence>
<organism evidence="1 2">
    <name type="scientific">Phormidium yuhuli AB48</name>
    <dbReference type="NCBI Taxonomy" id="2940671"/>
    <lineage>
        <taxon>Bacteria</taxon>
        <taxon>Bacillati</taxon>
        <taxon>Cyanobacteriota</taxon>
        <taxon>Cyanophyceae</taxon>
        <taxon>Oscillatoriophycideae</taxon>
        <taxon>Oscillatoriales</taxon>
        <taxon>Oscillatoriaceae</taxon>
        <taxon>Phormidium</taxon>
        <taxon>Phormidium yuhuli</taxon>
    </lineage>
</organism>
<dbReference type="Proteomes" id="UP001056708">
    <property type="component" value="Chromosome"/>
</dbReference>
<dbReference type="RefSeq" id="WP_252662712.1">
    <property type="nucleotide sequence ID" value="NZ_CP098611.1"/>
</dbReference>
<keyword evidence="2" id="KW-1185">Reference proteome</keyword>
<proteinExistence type="predicted"/>
<evidence type="ECO:0000313" key="2">
    <source>
        <dbReference type="Proteomes" id="UP001056708"/>
    </source>
</evidence>
<protein>
    <submittedName>
        <fullName evidence="1">Uncharacterized protein</fullName>
    </submittedName>
</protein>
<name>A0ABY5ANA9_9CYAN</name>
<accession>A0ABY5ANA9</accession>